<feature type="region of interest" description="Disordered" evidence="9">
    <location>
        <begin position="299"/>
        <end position="350"/>
    </location>
</feature>
<proteinExistence type="inferred from homology"/>
<keyword evidence="4 8" id="KW-0378">Hydrolase</keyword>
<dbReference type="SMART" id="SM00487">
    <property type="entry name" value="DEXDc"/>
    <property type="match status" value="1"/>
</dbReference>
<protein>
    <recommendedName>
        <fullName evidence="8">ATP-dependent RNA helicase</fullName>
        <ecNumber evidence="8">3.6.4.13</ecNumber>
    </recommendedName>
</protein>
<evidence type="ECO:0000256" key="6">
    <source>
        <dbReference type="ARBA" id="ARBA00022884"/>
    </source>
</evidence>
<dbReference type="EMBL" id="JAELUQ010000004">
    <property type="protein sequence ID" value="KAG7415848.1"/>
    <property type="molecule type" value="Genomic_DNA"/>
</dbReference>
<evidence type="ECO:0000256" key="4">
    <source>
        <dbReference type="ARBA" id="ARBA00022801"/>
    </source>
</evidence>
<evidence type="ECO:0000313" key="13">
    <source>
        <dbReference type="EMBL" id="KAG7415848.1"/>
    </source>
</evidence>
<dbReference type="GO" id="GO:0003724">
    <property type="term" value="F:RNA helicase activity"/>
    <property type="evidence" value="ECO:0007669"/>
    <property type="project" value="UniProtKB-EC"/>
</dbReference>
<keyword evidence="3 8" id="KW-0547">Nucleotide-binding</keyword>
<comment type="domain">
    <text evidence="8">The Q motif is unique to and characteristic of the DEAD box family of RNA helicases and controls ATP binding and hydrolysis.</text>
</comment>
<dbReference type="InterPro" id="IPR014001">
    <property type="entry name" value="Helicase_ATP-bd"/>
</dbReference>
<evidence type="ECO:0000256" key="8">
    <source>
        <dbReference type="RuleBase" id="RU365068"/>
    </source>
</evidence>
<comment type="catalytic activity">
    <reaction evidence="8">
        <text>ATP + H2O = ADP + phosphate + H(+)</text>
        <dbReference type="Rhea" id="RHEA:13065"/>
        <dbReference type="ChEBI" id="CHEBI:15377"/>
        <dbReference type="ChEBI" id="CHEBI:15378"/>
        <dbReference type="ChEBI" id="CHEBI:30616"/>
        <dbReference type="ChEBI" id="CHEBI:43474"/>
        <dbReference type="ChEBI" id="CHEBI:456216"/>
        <dbReference type="EC" id="3.6.4.13"/>
    </reaction>
</comment>
<evidence type="ECO:0000313" key="14">
    <source>
        <dbReference type="Proteomes" id="UP000694050"/>
    </source>
</evidence>
<dbReference type="GO" id="GO:0016787">
    <property type="term" value="F:hydrolase activity"/>
    <property type="evidence" value="ECO:0007669"/>
    <property type="project" value="UniProtKB-KW"/>
</dbReference>
<dbReference type="InterPro" id="IPR001650">
    <property type="entry name" value="Helicase_C-like"/>
</dbReference>
<comment type="caution">
    <text evidence="13">The sequence shown here is derived from an EMBL/GenBank/DDBJ whole genome shotgun (WGS) entry which is preliminary data.</text>
</comment>
<comment type="function">
    <text evidence="8">RNA helicase.</text>
</comment>
<dbReference type="InterPro" id="IPR014014">
    <property type="entry name" value="RNA_helicase_DEAD_Q_motif"/>
</dbReference>
<comment type="similarity">
    <text evidence="8">Belongs to the DEAD box helicase family.</text>
</comment>
<evidence type="ECO:0000256" key="7">
    <source>
        <dbReference type="PROSITE-ProRule" id="PRU00552"/>
    </source>
</evidence>
<evidence type="ECO:0000256" key="1">
    <source>
        <dbReference type="ARBA" id="ARBA00004604"/>
    </source>
</evidence>
<dbReference type="Proteomes" id="UP000694050">
    <property type="component" value="Unassembled WGS sequence"/>
</dbReference>
<dbReference type="GO" id="GO:0005524">
    <property type="term" value="F:ATP binding"/>
    <property type="evidence" value="ECO:0007669"/>
    <property type="project" value="UniProtKB-UniRule"/>
</dbReference>
<comment type="subcellular location">
    <subcellularLocation>
        <location evidence="1">Nucleus</location>
        <location evidence="1">Nucleolus</location>
    </subcellularLocation>
</comment>
<dbReference type="GO" id="GO:0005730">
    <property type="term" value="C:nucleolus"/>
    <property type="evidence" value="ECO:0007669"/>
    <property type="project" value="UniProtKB-SubCell"/>
</dbReference>
<dbReference type="GO" id="GO:0003723">
    <property type="term" value="F:RNA binding"/>
    <property type="evidence" value="ECO:0007669"/>
    <property type="project" value="UniProtKB-UniRule"/>
</dbReference>
<name>A0A8J5TYS7_FUSOX</name>
<gene>
    <name evidence="13" type="primary">dbp-5</name>
    <name evidence="13" type="ORF">Forpe1208_v005482</name>
</gene>
<dbReference type="PANTHER" id="PTHR24031">
    <property type="entry name" value="RNA HELICASE"/>
    <property type="match status" value="1"/>
</dbReference>
<reference evidence="13" key="1">
    <citation type="submission" date="2021-04" db="EMBL/GenBank/DDBJ databases">
        <title>First draft genome resource for Brassicaceae pathogens Fusarium oxysporum f. sp. raphani and Fusarium oxysporum f. sp. rapae.</title>
        <authorList>
            <person name="Asai S."/>
        </authorList>
    </citation>
    <scope>NUCLEOTIDE SEQUENCE</scope>
    <source>
        <strain evidence="13">Tf1208</strain>
    </source>
</reference>
<dbReference type="Pfam" id="PF00270">
    <property type="entry name" value="DEAD"/>
    <property type="match status" value="1"/>
</dbReference>
<dbReference type="Pfam" id="PF00271">
    <property type="entry name" value="Helicase_C"/>
    <property type="match status" value="1"/>
</dbReference>
<keyword evidence="2" id="KW-0698">rRNA processing</keyword>
<dbReference type="InterPro" id="IPR011545">
    <property type="entry name" value="DEAD/DEAH_box_helicase_dom"/>
</dbReference>
<evidence type="ECO:0000259" key="10">
    <source>
        <dbReference type="PROSITE" id="PS51192"/>
    </source>
</evidence>
<evidence type="ECO:0000256" key="5">
    <source>
        <dbReference type="ARBA" id="ARBA00022840"/>
    </source>
</evidence>
<evidence type="ECO:0000259" key="12">
    <source>
        <dbReference type="PROSITE" id="PS51195"/>
    </source>
</evidence>
<keyword evidence="5 8" id="KW-0067">ATP-binding</keyword>
<feature type="domain" description="Helicase C-terminal" evidence="11">
    <location>
        <begin position="610"/>
        <end position="764"/>
    </location>
</feature>
<dbReference type="EC" id="3.6.4.13" evidence="8"/>
<organism evidence="13 14">
    <name type="scientific">Fusarium oxysporum f. sp. rapae</name>
    <dbReference type="NCBI Taxonomy" id="485398"/>
    <lineage>
        <taxon>Eukaryota</taxon>
        <taxon>Fungi</taxon>
        <taxon>Dikarya</taxon>
        <taxon>Ascomycota</taxon>
        <taxon>Pezizomycotina</taxon>
        <taxon>Sordariomycetes</taxon>
        <taxon>Hypocreomycetidae</taxon>
        <taxon>Hypocreales</taxon>
        <taxon>Nectriaceae</taxon>
        <taxon>Fusarium</taxon>
        <taxon>Fusarium oxysporum species complex</taxon>
    </lineage>
</organism>
<sequence>MPLRQLYPDPKSAPSHAPPARIDIIAVHGLCSRGKGETKHAFDTWRTPSGQKGRLWLQQDLPAHIPDSRIFLYQYDATPTYGRGLGDFRSKADNLLEVISNERGDDLGRPILLLGHNLGGLLIKQALINAHGNPGYIAIKDATAGLVFFGTPQDTVAQRLGETAVLIAKDLGLRAEDDVVKSLQTATIFSELGSWKHQVLEYDIVSFWGSSDTVVSRECASLGLPGDIAKIVELNASHRELCKFGTTDRDQYNLKIVVVNIKRLYKIAIEKFESQGVWFPDTSGVETPRTSEEYVQDDLDDGVEGTQSVTTSTTDTTRQPVLTPSQGSQLQADETTVQNSPIKDYGHPNAEEAPGLTGSAVEDLHIADIQEAQGNLYSRTLFTNLSLPEPVLQGVRYLNYQWPTKVQESVLSAFTSCPPRNVVASYPPGTGRTTALAIALLSRIDYRSTTQPQALVIVPTRLLVRQTENYIKEIGRSCDGLIIETITASSKPTAKLEANVIVATPGRLFDYIRRRLVDTSQVRFFLVDDVDYVVDFPALRQLCIRVARKSPKTTQFLLFSDLSTRASEFVNDMLRSNTWEKHEVKAVELNANKIVHLLFRCSGEQEKLDIICQLPGVVQISMLIIFVQMRSSAQQIHLVLANEGHAVTNLFNASDDSKMEGLLEEFKTGQTKVLITKDYKTRGLDLPSSSMVINYDIITKGYQDEPDLGLDRYIRQVSRAGKAGRSGFAVNLGSNEKEVQALQTIAASGNFKLHELGSNDWDEVEHFLRNCARSRRY</sequence>
<evidence type="ECO:0000259" key="11">
    <source>
        <dbReference type="PROSITE" id="PS51194"/>
    </source>
</evidence>
<feature type="domain" description="DEAD-box RNA helicase Q" evidence="12">
    <location>
        <begin position="380"/>
        <end position="408"/>
    </location>
</feature>
<keyword evidence="6 8" id="KW-0694">RNA-binding</keyword>
<evidence type="ECO:0000256" key="3">
    <source>
        <dbReference type="ARBA" id="ARBA00022741"/>
    </source>
</evidence>
<dbReference type="PROSITE" id="PS51194">
    <property type="entry name" value="HELICASE_CTER"/>
    <property type="match status" value="1"/>
</dbReference>
<evidence type="ECO:0000256" key="2">
    <source>
        <dbReference type="ARBA" id="ARBA00022552"/>
    </source>
</evidence>
<feature type="compositionally biased region" description="Polar residues" evidence="9">
    <location>
        <begin position="318"/>
        <end position="341"/>
    </location>
</feature>
<dbReference type="PROSITE" id="PS51192">
    <property type="entry name" value="HELICASE_ATP_BIND_1"/>
    <property type="match status" value="1"/>
</dbReference>
<dbReference type="GO" id="GO:0006364">
    <property type="term" value="P:rRNA processing"/>
    <property type="evidence" value="ECO:0007669"/>
    <property type="project" value="UniProtKB-KW"/>
</dbReference>
<accession>A0A8J5TYS7</accession>
<dbReference type="AlphaFoldDB" id="A0A8J5TYS7"/>
<feature type="compositionally biased region" description="Low complexity" evidence="9">
    <location>
        <begin position="306"/>
        <end position="317"/>
    </location>
</feature>
<dbReference type="PROSITE" id="PS51195">
    <property type="entry name" value="Q_MOTIF"/>
    <property type="match status" value="1"/>
</dbReference>
<evidence type="ECO:0000256" key="9">
    <source>
        <dbReference type="SAM" id="MobiDB-lite"/>
    </source>
</evidence>
<feature type="domain" description="Helicase ATP-binding" evidence="10">
    <location>
        <begin position="413"/>
        <end position="560"/>
    </location>
</feature>
<feature type="short sequence motif" description="Q motif" evidence="7">
    <location>
        <begin position="380"/>
        <end position="408"/>
    </location>
</feature>
<keyword evidence="8 13" id="KW-0347">Helicase</keyword>